<keyword evidence="2" id="KW-1185">Reference proteome</keyword>
<protein>
    <recommendedName>
        <fullName evidence="3">MafI family immunity protein</fullName>
    </recommendedName>
</protein>
<evidence type="ECO:0000313" key="2">
    <source>
        <dbReference type="Proteomes" id="UP000317243"/>
    </source>
</evidence>
<gene>
    <name evidence="1" type="ORF">KOR42_52380</name>
</gene>
<dbReference type="InterPro" id="IPR047880">
    <property type="entry name" value="MafI-like"/>
</dbReference>
<accession>A0A5C5VAU2</accession>
<dbReference type="NCBIfam" id="NF033691">
    <property type="entry name" value="immunity_MafI"/>
    <property type="match status" value="1"/>
</dbReference>
<reference evidence="1 2" key="1">
    <citation type="submission" date="2019-02" db="EMBL/GenBank/DDBJ databases">
        <title>Deep-cultivation of Planctomycetes and their phenomic and genomic characterization uncovers novel biology.</title>
        <authorList>
            <person name="Wiegand S."/>
            <person name="Jogler M."/>
            <person name="Boedeker C."/>
            <person name="Pinto D."/>
            <person name="Vollmers J."/>
            <person name="Rivas-Marin E."/>
            <person name="Kohn T."/>
            <person name="Peeters S.H."/>
            <person name="Heuer A."/>
            <person name="Rast P."/>
            <person name="Oberbeckmann S."/>
            <person name="Bunk B."/>
            <person name="Jeske O."/>
            <person name="Meyerdierks A."/>
            <person name="Storesund J.E."/>
            <person name="Kallscheuer N."/>
            <person name="Luecker S."/>
            <person name="Lage O.M."/>
            <person name="Pohl T."/>
            <person name="Merkel B.J."/>
            <person name="Hornburger P."/>
            <person name="Mueller R.-W."/>
            <person name="Bruemmer F."/>
            <person name="Labrenz M."/>
            <person name="Spormann A.M."/>
            <person name="Op Den Camp H."/>
            <person name="Overmann J."/>
            <person name="Amann R."/>
            <person name="Jetten M.S.M."/>
            <person name="Mascher T."/>
            <person name="Medema M.H."/>
            <person name="Devos D.P."/>
            <person name="Kaster A.-K."/>
            <person name="Ovreas L."/>
            <person name="Rohde M."/>
            <person name="Galperin M.Y."/>
            <person name="Jogler C."/>
        </authorList>
    </citation>
    <scope>NUCLEOTIDE SEQUENCE [LARGE SCALE GENOMIC DNA]</scope>
    <source>
        <strain evidence="1 2">KOR42</strain>
    </source>
</reference>
<dbReference type="RefSeq" id="WP_146512501.1">
    <property type="nucleotide sequence ID" value="NZ_SIHI01000074.1"/>
</dbReference>
<comment type="caution">
    <text evidence="1">The sequence shown here is derived from an EMBL/GenBank/DDBJ whole genome shotgun (WGS) entry which is preliminary data.</text>
</comment>
<evidence type="ECO:0008006" key="3">
    <source>
        <dbReference type="Google" id="ProtNLM"/>
    </source>
</evidence>
<dbReference type="Proteomes" id="UP000317243">
    <property type="component" value="Unassembled WGS sequence"/>
</dbReference>
<sequence length="90" mass="10513">MYRYQPQIDACNQALESVRDIVPEALHSDVHGYINDLSEWALGIEILIDQIYEYEITVTETQCKLILNAMEHMNLGQSIRCDLIREQCRQ</sequence>
<evidence type="ECO:0000313" key="1">
    <source>
        <dbReference type="EMBL" id="TWT35067.1"/>
    </source>
</evidence>
<dbReference type="EMBL" id="SIHI01000074">
    <property type="protein sequence ID" value="TWT35067.1"/>
    <property type="molecule type" value="Genomic_DNA"/>
</dbReference>
<organism evidence="1 2">
    <name type="scientific">Thalassoglobus neptunius</name>
    <dbReference type="NCBI Taxonomy" id="1938619"/>
    <lineage>
        <taxon>Bacteria</taxon>
        <taxon>Pseudomonadati</taxon>
        <taxon>Planctomycetota</taxon>
        <taxon>Planctomycetia</taxon>
        <taxon>Planctomycetales</taxon>
        <taxon>Planctomycetaceae</taxon>
        <taxon>Thalassoglobus</taxon>
    </lineage>
</organism>
<proteinExistence type="predicted"/>
<dbReference type="AlphaFoldDB" id="A0A5C5VAU2"/>
<name>A0A5C5VAU2_9PLAN</name>